<evidence type="ECO:0000256" key="3">
    <source>
        <dbReference type="PROSITE-ProRule" id="PRU00221"/>
    </source>
</evidence>
<accession>A0A9P3GM22</accession>
<organism evidence="4 5">
    <name type="scientific">Phanerochaete sordida</name>
    <dbReference type="NCBI Taxonomy" id="48140"/>
    <lineage>
        <taxon>Eukaryota</taxon>
        <taxon>Fungi</taxon>
        <taxon>Dikarya</taxon>
        <taxon>Basidiomycota</taxon>
        <taxon>Agaricomycotina</taxon>
        <taxon>Agaricomycetes</taxon>
        <taxon>Polyporales</taxon>
        <taxon>Phanerochaetaceae</taxon>
        <taxon>Phanerochaete</taxon>
    </lineage>
</organism>
<dbReference type="InterPro" id="IPR036322">
    <property type="entry name" value="WD40_repeat_dom_sf"/>
</dbReference>
<dbReference type="Gene3D" id="2.130.10.10">
    <property type="entry name" value="YVTN repeat-like/Quinoprotein amine dehydrogenase"/>
    <property type="match status" value="1"/>
</dbReference>
<dbReference type="PANTHER" id="PTHR22806:SF0">
    <property type="entry name" value="NUCLEOPORIN NUP37"/>
    <property type="match status" value="1"/>
</dbReference>
<feature type="repeat" description="WD" evidence="3">
    <location>
        <begin position="106"/>
        <end position="152"/>
    </location>
</feature>
<dbReference type="Proteomes" id="UP000703269">
    <property type="component" value="Unassembled WGS sequence"/>
</dbReference>
<reference evidence="4 5" key="1">
    <citation type="submission" date="2021-08" db="EMBL/GenBank/DDBJ databases">
        <title>Draft Genome Sequence of Phanerochaete sordida strain YK-624.</title>
        <authorList>
            <person name="Mori T."/>
            <person name="Dohra H."/>
            <person name="Suzuki T."/>
            <person name="Kawagishi H."/>
            <person name="Hirai H."/>
        </authorList>
    </citation>
    <scope>NUCLEOTIDE SEQUENCE [LARGE SCALE GENOMIC DNA]</scope>
    <source>
        <strain evidence="4 5">YK-624</strain>
    </source>
</reference>
<name>A0A9P3GM22_9APHY</name>
<dbReference type="PANTHER" id="PTHR22806">
    <property type="entry name" value="NUCLEOPORIN NUP37 P37 -RELATED"/>
    <property type="match status" value="1"/>
</dbReference>
<dbReference type="SUPFAM" id="SSF50978">
    <property type="entry name" value="WD40 repeat-like"/>
    <property type="match status" value="1"/>
</dbReference>
<gene>
    <name evidence="4" type="ORF">PsYK624_141490</name>
</gene>
<protein>
    <submittedName>
        <fullName evidence="4">WD40 domain-containing protein</fullName>
    </submittedName>
</protein>
<dbReference type="PROSITE" id="PS50082">
    <property type="entry name" value="WD_REPEATS_2"/>
    <property type="match status" value="1"/>
</dbReference>
<dbReference type="PROSITE" id="PS00678">
    <property type="entry name" value="WD_REPEATS_1"/>
    <property type="match status" value="1"/>
</dbReference>
<keyword evidence="5" id="KW-1185">Reference proteome</keyword>
<dbReference type="InterPro" id="IPR001680">
    <property type="entry name" value="WD40_rpt"/>
</dbReference>
<evidence type="ECO:0000313" key="5">
    <source>
        <dbReference type="Proteomes" id="UP000703269"/>
    </source>
</evidence>
<evidence type="ECO:0000256" key="1">
    <source>
        <dbReference type="ARBA" id="ARBA00022574"/>
    </source>
</evidence>
<dbReference type="EMBL" id="BPQB01000079">
    <property type="protein sequence ID" value="GJE97927.1"/>
    <property type="molecule type" value="Genomic_DNA"/>
</dbReference>
<keyword evidence="2" id="KW-0677">Repeat</keyword>
<dbReference type="InterPro" id="IPR015943">
    <property type="entry name" value="WD40/YVTN_repeat-like_dom_sf"/>
</dbReference>
<keyword evidence="1 3" id="KW-0853">WD repeat</keyword>
<evidence type="ECO:0000256" key="2">
    <source>
        <dbReference type="ARBA" id="ARBA00022737"/>
    </source>
</evidence>
<dbReference type="GO" id="GO:0031080">
    <property type="term" value="C:nuclear pore outer ring"/>
    <property type="evidence" value="ECO:0007669"/>
    <property type="project" value="InterPro"/>
</dbReference>
<proteinExistence type="predicted"/>
<dbReference type="AlphaFoldDB" id="A0A9P3GM22"/>
<dbReference type="InterPro" id="IPR037626">
    <property type="entry name" value="NUP37"/>
</dbReference>
<sequence>MDIRYDHGSDVHVVRANHDDAPDLIAIGGEHSVQVLLTTATSIKVIANFYIGCRTTALAWSTRCTSPSTTDDWSIELAAAGANFGLYSLTKSHNAEEDVFSFGGGLSGHHGRVNDMAFCGGQSEDSWRYVATVSDDKMLMVWDLNPAVNITSPPSPSGSPEPRAQPTAYVISFPFPLTTVAAHPSTSKEFLVADARGNIFLTDWRTDPEENELVSWRNSSVIELVEPRALSDAVCGTAGRWAGCVAWRRDSPDIIGAAYGSRFALWDLSKLQGGKPNAVGPTFPDGGTKFRWCATFPDYFAVTTNSTAKGAVVHVHNTGYLQAQPTVFNVAPRPLYVRDLDFLGGKGIPRIAAAVGRELVIFYIGVES</sequence>
<dbReference type="InterPro" id="IPR019775">
    <property type="entry name" value="WD40_repeat_CS"/>
</dbReference>
<dbReference type="OrthoDB" id="340259at2759"/>
<evidence type="ECO:0000313" key="4">
    <source>
        <dbReference type="EMBL" id="GJE97927.1"/>
    </source>
</evidence>
<comment type="caution">
    <text evidence="4">The sequence shown here is derived from an EMBL/GenBank/DDBJ whole genome shotgun (WGS) entry which is preliminary data.</text>
</comment>